<dbReference type="PANTHER" id="PTHR46221">
    <property type="entry name" value="FERM AND PDZ DOMAIN-CONTAINING PROTEIN FAMILY MEMBER"/>
    <property type="match status" value="1"/>
</dbReference>
<dbReference type="CDD" id="cd17088">
    <property type="entry name" value="FERM_F1_FRMPD1_like"/>
    <property type="match status" value="1"/>
</dbReference>
<sequence length="1511" mass="162737">CRVDGAAGHLLRCGGGDVMNDAADDEGGAAVDATALYLAQLNQRIRRGCTAHVDATGRIYYMNHETRTSSWLPPVDSWSSACTGLPYGWEAAVDKSGRTYFINHVSKTTTYEDPRKDYEEEPPPSPREVELFRDPQLGFGFVAGSEKPVIVRFVTEGGPSEHKLQPGDQILGINGEDVKNAPREHVIELVKSCKLSVKLVVCQPHVNNTTRKSALLTAAKKAKLKTNPSRVRFAEGVVINGSPLYSPSTFESCVPFLPNVMKVFLENGQTKSFKYDSSTTVQDVLNSLQEKLSVKAMEHFGLVVEHIKSVRRNKLTLLDPKDSLAKIAARPGAHHLRCLFRVAFVPLDAYDLLQKDPVAFEYLFMQCCNDMVQERFAPELKYDVALKLAALHIHLHALSSGIQGKVTIKSVERESGLKRFVPGSLLETMKRKELRKLLSHFLKQNQATLCAPGQKQLTPLQAKLHYLKVISELSSYGAKVFATSTKDSSTETGIMISPKFGISQINNARGTVPIQPVTLAQIEEVSSVTVTRDEDLACHVEINIKDPDKENLKFGLDDHETAELVFILKGYHKLLASRDLPVHWETEDPWKVETAPCFHGTHIVCPTPWSYAPTEETPNGPMVKSVDLALPPPAYVPCELPDRGMSRSSSREQCSLVALSNSVDHNMNETSPLQPLSPSRVLRSPVLGASKMEQRSLLLTSNGHQQASDSASSTADDDSEERSVKFDIMDDDDEEEEEEPVVLEVKNEEVLRRVSEMRRMVADAESYLSDGNRPANRPPLPANESTSSEEREAGGATIRAADSLLLLTQLDDVSEALNEVAAMAPDEAASESDTDSFSTPTQSPLHRTSRLTATTEPSAPNKRGRSGSSFGLHSPDMLPGLGSGDRDLLELLKQLQSNPDIQLPFDEGTLYLDPDIIDLTMIPPPMTPDADAMGDVPGTLDVPPMPFSDRGFPGHPASTNCTLQATDTDQVDSARVVAELDNLCDALTEMRASGNELGCDAIFQQLGCQDLESFIASVTVPPPPTLSDDMPPMLLPDGDDDIASYIIPPPPPSCDEEQNEVLARFERASEDMRRFIGGASTEANSPALEPPAFESLKVLSYGSLLEPANPPSPTVRERRGSDDSHTYENCELSRGSQETHSAPQSLQNGLHEYEDVAFGKPRVPPRLRRVAGGGSGSSDLAASGTAPKRDRTGSCDNIQVSGSSLAQRQVARSHSWTNLQGPVSPGLTRKGTAGKPPLPPGLSLAQDHPKQPLPGGLDQAGFARSGSASPHPSSSPLTTRRAGSLRSGSVGRAGGRHLSSSSHGRYHQRSSSLNSESSSAACLLNGINGCTCSPLGSGSPSSACPRCQAAEDTGSSKQPAADSPFLRAQEEVCGMVLRLENALKAGDARGDVATSASDRQAREALLAKSRQFVTASKVFVRSASENSEQVTAQLAACMSLLDSMCAAAEQLALSGPAWASLVEQVKAVAVAYARATGAVDGATVGSLMHQATDLASTLTALMRTLRSLDSS</sequence>
<dbReference type="SMART" id="SM00456">
    <property type="entry name" value="WW"/>
    <property type="match status" value="2"/>
</dbReference>
<dbReference type="PROSITE" id="PS50106">
    <property type="entry name" value="PDZ"/>
    <property type="match status" value="1"/>
</dbReference>
<dbReference type="SUPFAM" id="SSF51045">
    <property type="entry name" value="WW domain"/>
    <property type="match status" value="2"/>
</dbReference>
<dbReference type="InterPro" id="IPR000299">
    <property type="entry name" value="FERM_domain"/>
</dbReference>
<dbReference type="SUPFAM" id="SSF50156">
    <property type="entry name" value="PDZ domain-like"/>
    <property type="match status" value="1"/>
</dbReference>
<dbReference type="Gene3D" id="1.20.80.10">
    <property type="match status" value="1"/>
</dbReference>
<feature type="domain" description="PDZ" evidence="4">
    <location>
        <begin position="128"/>
        <end position="205"/>
    </location>
</feature>
<feature type="region of interest" description="Disordered" evidence="1">
    <location>
        <begin position="1343"/>
        <end position="1362"/>
    </location>
</feature>
<feature type="domain" description="FERM" evidence="3">
    <location>
        <begin position="259"/>
        <end position="579"/>
    </location>
</feature>
<dbReference type="PROSITE" id="PS50057">
    <property type="entry name" value="FERM_3"/>
    <property type="match status" value="1"/>
</dbReference>
<dbReference type="InterPro" id="IPR036020">
    <property type="entry name" value="WW_dom_sf"/>
</dbReference>
<dbReference type="PROSITE" id="PS01159">
    <property type="entry name" value="WW_DOMAIN_1"/>
    <property type="match status" value="1"/>
</dbReference>
<dbReference type="SUPFAM" id="SSF47031">
    <property type="entry name" value="Second domain of FERM"/>
    <property type="match status" value="1"/>
</dbReference>
<dbReference type="Pfam" id="PF21989">
    <property type="entry name" value="RA_2"/>
    <property type="match status" value="1"/>
</dbReference>
<accession>L7MF36</accession>
<dbReference type="GO" id="GO:0009887">
    <property type="term" value="P:animal organ morphogenesis"/>
    <property type="evidence" value="ECO:0007669"/>
    <property type="project" value="UniProtKB-ARBA"/>
</dbReference>
<dbReference type="CDD" id="cd06769">
    <property type="entry name" value="PDZ_FRMPD1_3_4-like"/>
    <property type="match status" value="1"/>
</dbReference>
<feature type="domain" description="WW" evidence="2">
    <location>
        <begin position="54"/>
        <end position="76"/>
    </location>
</feature>
<feature type="region of interest" description="Disordered" evidence="1">
    <location>
        <begin position="1104"/>
        <end position="1145"/>
    </location>
</feature>
<reference evidence="5" key="1">
    <citation type="submission" date="2012-11" db="EMBL/GenBank/DDBJ databases">
        <authorList>
            <person name="Lucero-Rivera Y.E."/>
            <person name="Tovar-Ramirez D."/>
        </authorList>
    </citation>
    <scope>NUCLEOTIDE SEQUENCE</scope>
    <source>
        <tissue evidence="5">Salivary gland</tissue>
    </source>
</reference>
<feature type="compositionally biased region" description="Polar residues" evidence="1">
    <location>
        <begin position="1134"/>
        <end position="1145"/>
    </location>
</feature>
<dbReference type="InterPro" id="IPR036034">
    <property type="entry name" value="PDZ_sf"/>
</dbReference>
<dbReference type="EMBL" id="GACK01003235">
    <property type="protein sequence ID" value="JAA61799.1"/>
    <property type="molecule type" value="mRNA"/>
</dbReference>
<dbReference type="FunFam" id="2.30.42.10:FF:000053">
    <property type="entry name" value="FERM and PDZ domain-containing protein 4"/>
    <property type="match status" value="1"/>
</dbReference>
<dbReference type="Pfam" id="PF00595">
    <property type="entry name" value="PDZ"/>
    <property type="match status" value="1"/>
</dbReference>
<dbReference type="SUPFAM" id="SSF54236">
    <property type="entry name" value="Ubiquitin-like"/>
    <property type="match status" value="1"/>
</dbReference>
<feature type="region of interest" description="Disordered" evidence="1">
    <location>
        <begin position="1160"/>
        <end position="1312"/>
    </location>
</feature>
<feature type="compositionally biased region" description="Basic and acidic residues" evidence="1">
    <location>
        <begin position="1115"/>
        <end position="1128"/>
    </location>
</feature>
<feature type="compositionally biased region" description="Polar residues" evidence="1">
    <location>
        <begin position="835"/>
        <end position="858"/>
    </location>
</feature>
<feature type="compositionally biased region" description="Low complexity" evidence="1">
    <location>
        <begin position="1177"/>
        <end position="1186"/>
    </location>
</feature>
<organism evidence="5">
    <name type="scientific">Rhipicephalus pulchellus</name>
    <name type="common">Yellow backed tick</name>
    <name type="synonym">Dermacentor pulchellus</name>
    <dbReference type="NCBI Taxonomy" id="72859"/>
    <lineage>
        <taxon>Eukaryota</taxon>
        <taxon>Metazoa</taxon>
        <taxon>Ecdysozoa</taxon>
        <taxon>Arthropoda</taxon>
        <taxon>Chelicerata</taxon>
        <taxon>Arachnida</taxon>
        <taxon>Acari</taxon>
        <taxon>Parasitiformes</taxon>
        <taxon>Ixodida</taxon>
        <taxon>Ixodoidea</taxon>
        <taxon>Ixodidae</taxon>
        <taxon>Rhipicephalinae</taxon>
        <taxon>Rhipicephalus</taxon>
        <taxon>Rhipicephalus</taxon>
    </lineage>
</organism>
<feature type="region of interest" description="Disordered" evidence="1">
    <location>
        <begin position="765"/>
        <end position="794"/>
    </location>
</feature>
<evidence type="ECO:0000256" key="1">
    <source>
        <dbReference type="SAM" id="MobiDB-lite"/>
    </source>
</evidence>
<evidence type="ECO:0000259" key="4">
    <source>
        <dbReference type="PROSITE" id="PS50106"/>
    </source>
</evidence>
<dbReference type="Pfam" id="PF00373">
    <property type="entry name" value="FERM_M"/>
    <property type="match status" value="1"/>
</dbReference>
<evidence type="ECO:0000259" key="2">
    <source>
        <dbReference type="PROSITE" id="PS50020"/>
    </source>
</evidence>
<dbReference type="CDD" id="cd14473">
    <property type="entry name" value="FERM_B-lobe"/>
    <property type="match status" value="1"/>
</dbReference>
<dbReference type="Gene3D" id="2.20.70.10">
    <property type="match status" value="2"/>
</dbReference>
<dbReference type="PANTHER" id="PTHR46221:SF3">
    <property type="entry name" value="FERM AND PDZ DOMAIN-CONTAINING PROTEIN 4"/>
    <property type="match status" value="1"/>
</dbReference>
<dbReference type="Gene3D" id="2.30.42.10">
    <property type="match status" value="1"/>
</dbReference>
<feature type="compositionally biased region" description="Low complexity" evidence="1">
    <location>
        <begin position="1265"/>
        <end position="1276"/>
    </location>
</feature>
<dbReference type="SMART" id="SM00295">
    <property type="entry name" value="B41"/>
    <property type="match status" value="1"/>
</dbReference>
<dbReference type="SUPFAM" id="SSF50729">
    <property type="entry name" value="PH domain-like"/>
    <property type="match status" value="1"/>
</dbReference>
<dbReference type="PROSITE" id="PS50020">
    <property type="entry name" value="WW_DOMAIN_2"/>
    <property type="match status" value="2"/>
</dbReference>
<name>L7MF36_RHIPC</name>
<dbReference type="Gene3D" id="3.10.20.90">
    <property type="entry name" value="Phosphatidylinositol 3-kinase Catalytic Subunit, Chain A, domain 1"/>
    <property type="match status" value="1"/>
</dbReference>
<dbReference type="InterPro" id="IPR029071">
    <property type="entry name" value="Ubiquitin-like_domsf"/>
</dbReference>
<dbReference type="InterPro" id="IPR014352">
    <property type="entry name" value="FERM/acyl-CoA-bd_prot_sf"/>
</dbReference>
<reference evidence="5" key="2">
    <citation type="journal article" date="2015" name="J. Proteomics">
        <title>Sexual differences in the sialomes of the zebra tick, Rhipicephalus pulchellus.</title>
        <authorList>
            <person name="Tan A.W."/>
            <person name="Francischetti I.M."/>
            <person name="Slovak M."/>
            <person name="Kini R.M."/>
            <person name="Ribeiro J.M."/>
        </authorList>
    </citation>
    <scope>NUCLEOTIDE SEQUENCE</scope>
    <source>
        <tissue evidence="5">Salivary gland</tissue>
    </source>
</reference>
<dbReference type="InterPro" id="IPR019748">
    <property type="entry name" value="FERM_central"/>
</dbReference>
<dbReference type="InterPro" id="IPR019749">
    <property type="entry name" value="Band_41_domain"/>
</dbReference>
<feature type="region of interest" description="Disordered" evidence="1">
    <location>
        <begin position="824"/>
        <end position="881"/>
    </location>
</feature>
<dbReference type="InterPro" id="IPR035963">
    <property type="entry name" value="FERM_2"/>
</dbReference>
<evidence type="ECO:0000313" key="5">
    <source>
        <dbReference type="EMBL" id="JAA61799.1"/>
    </source>
</evidence>
<dbReference type="InterPro" id="IPR001202">
    <property type="entry name" value="WW_dom"/>
</dbReference>
<protein>
    <submittedName>
        <fullName evidence="5">Uncharacterized protein</fullName>
    </submittedName>
</protein>
<feature type="domain" description="WW" evidence="2">
    <location>
        <begin position="83"/>
        <end position="116"/>
    </location>
</feature>
<dbReference type="Pfam" id="PF00397">
    <property type="entry name" value="WW"/>
    <property type="match status" value="2"/>
</dbReference>
<dbReference type="CDD" id="cd00201">
    <property type="entry name" value="WW"/>
    <property type="match status" value="2"/>
</dbReference>
<evidence type="ECO:0000259" key="3">
    <source>
        <dbReference type="PROSITE" id="PS50057"/>
    </source>
</evidence>
<dbReference type="InterPro" id="IPR001478">
    <property type="entry name" value="PDZ"/>
</dbReference>
<dbReference type="GO" id="GO:0071944">
    <property type="term" value="C:cell periphery"/>
    <property type="evidence" value="ECO:0007669"/>
    <property type="project" value="UniProtKB-ARBA"/>
</dbReference>
<dbReference type="GO" id="GO:0048731">
    <property type="term" value="P:system development"/>
    <property type="evidence" value="ECO:0007669"/>
    <property type="project" value="UniProtKB-ARBA"/>
</dbReference>
<feature type="non-terminal residue" evidence="5">
    <location>
        <position position="1"/>
    </location>
</feature>
<feature type="compositionally biased region" description="Polar residues" evidence="1">
    <location>
        <begin position="1194"/>
        <end position="1221"/>
    </location>
</feature>
<proteinExistence type="evidence at transcript level"/>
<dbReference type="SMART" id="SM00228">
    <property type="entry name" value="PDZ"/>
    <property type="match status" value="1"/>
</dbReference>
<feature type="region of interest" description="Disordered" evidence="1">
    <location>
        <begin position="700"/>
        <end position="723"/>
    </location>
</feature>